<evidence type="ECO:0008006" key="2">
    <source>
        <dbReference type="Google" id="ProtNLM"/>
    </source>
</evidence>
<feature type="non-terminal residue" evidence="1">
    <location>
        <position position="1"/>
    </location>
</feature>
<dbReference type="AlphaFoldDB" id="A0A0F9EPT3"/>
<comment type="caution">
    <text evidence="1">The sequence shown here is derived from an EMBL/GenBank/DDBJ whole genome shotgun (WGS) entry which is preliminary data.</text>
</comment>
<reference evidence="1" key="1">
    <citation type="journal article" date="2015" name="Nature">
        <title>Complex archaea that bridge the gap between prokaryotes and eukaryotes.</title>
        <authorList>
            <person name="Spang A."/>
            <person name="Saw J.H."/>
            <person name="Jorgensen S.L."/>
            <person name="Zaremba-Niedzwiedzka K."/>
            <person name="Martijn J."/>
            <person name="Lind A.E."/>
            <person name="van Eijk R."/>
            <person name="Schleper C."/>
            <person name="Guy L."/>
            <person name="Ettema T.J."/>
        </authorList>
    </citation>
    <scope>NUCLEOTIDE SEQUENCE</scope>
</reference>
<proteinExistence type="predicted"/>
<protein>
    <recommendedName>
        <fullName evidence="2">Peptidase</fullName>
    </recommendedName>
</protein>
<dbReference type="EMBL" id="LAZR01024169">
    <property type="protein sequence ID" value="KKL76064.1"/>
    <property type="molecule type" value="Genomic_DNA"/>
</dbReference>
<sequence>TLSVLGPDGNTITSNDLALDDDFKFISSIPTGGLLWSSLGEYTIKVTGKDANTFSAKFDFVPFVLPDWVKTNAGWWSKDQIDDSTFASGIQYLIKEEIIRIQDRQSEGSDTVTEIPSWIKTNAGWWNEGLISDSDFVKGIEFLIENRIIIIS</sequence>
<evidence type="ECO:0000313" key="1">
    <source>
        <dbReference type="EMBL" id="KKL76064.1"/>
    </source>
</evidence>
<name>A0A0F9EPT3_9ZZZZ</name>
<accession>A0A0F9EPT3</accession>
<gene>
    <name evidence="1" type="ORF">LCGC14_2048600</name>
</gene>
<organism evidence="1">
    <name type="scientific">marine sediment metagenome</name>
    <dbReference type="NCBI Taxonomy" id="412755"/>
    <lineage>
        <taxon>unclassified sequences</taxon>
        <taxon>metagenomes</taxon>
        <taxon>ecological metagenomes</taxon>
    </lineage>
</organism>